<evidence type="ECO:0000313" key="1">
    <source>
        <dbReference type="Proteomes" id="UP000887576"/>
    </source>
</evidence>
<dbReference type="WBParaSite" id="JU765_v2.g13085.t1">
    <property type="protein sequence ID" value="JU765_v2.g13085.t1"/>
    <property type="gene ID" value="JU765_v2.g13085"/>
</dbReference>
<protein>
    <submittedName>
        <fullName evidence="2">Alpha-1,2-Mannosidase</fullName>
    </submittedName>
</protein>
<accession>A0AC34Q5A7</accession>
<sequence length="557" mass="64247">MSNKWIFLLSFSILVVVGIRVEHGKVPYPFHVTELQKKYGKLSELKKSVAVSFVKEMFTFSFMNYMVYAYPKDELDPIHCTGRGPDYEHPENININDVLGDYSLTLVDSLTTLAIFKEKKMFHDVVNLITKKVRFDKNVNVQVFEATIRVIGSLLSSHLMLINENPYVGNMTMDTYGDQLLILANDLARRLMDAFDKSDTMLPYPRVNLRHGVLPDTINETCTAGAGSLLLEFGILTRLAKDIRFDNAARSSNGILWAHRNRNTNLLGNVIDIQTGEWKGTLSGVGAGIDSFYEYLLKSYIIFGIREDFDTFEMANAAAKKYLRHVRTNRQGKKLKLPFYINVDMRDGKLLNNWVDSLQASFAGVKVLAGELREAIVLHGYYYALWKKYESLPERFNWKTKMADVLFYPLRPEFAEATYLLYLATKSPFYQHVGLEIIDALNEHARVECGFATIHDVYDKTLEDRMESFFLSETLKYLYLLFDEDHPANMYQERLIFSTEGHPFPINEFFQEEHEEDLPWDRTPPSYATCEPFVPRDGSFLPLNEDDLDRLYHLVGL</sequence>
<evidence type="ECO:0000313" key="2">
    <source>
        <dbReference type="WBParaSite" id="JU765_v2.g13085.t1"/>
    </source>
</evidence>
<reference evidence="2" key="1">
    <citation type="submission" date="2022-11" db="UniProtKB">
        <authorList>
            <consortium name="WormBaseParasite"/>
        </authorList>
    </citation>
    <scope>IDENTIFICATION</scope>
</reference>
<proteinExistence type="predicted"/>
<dbReference type="Proteomes" id="UP000887576">
    <property type="component" value="Unplaced"/>
</dbReference>
<name>A0AC34Q5A7_9BILA</name>
<organism evidence="1 2">
    <name type="scientific">Panagrolaimus sp. JU765</name>
    <dbReference type="NCBI Taxonomy" id="591449"/>
    <lineage>
        <taxon>Eukaryota</taxon>
        <taxon>Metazoa</taxon>
        <taxon>Ecdysozoa</taxon>
        <taxon>Nematoda</taxon>
        <taxon>Chromadorea</taxon>
        <taxon>Rhabditida</taxon>
        <taxon>Tylenchina</taxon>
        <taxon>Panagrolaimomorpha</taxon>
        <taxon>Panagrolaimoidea</taxon>
        <taxon>Panagrolaimidae</taxon>
        <taxon>Panagrolaimus</taxon>
    </lineage>
</organism>